<keyword evidence="4" id="KW-0472">Membrane</keyword>
<comment type="subcellular location">
    <subcellularLocation>
        <location evidence="1">Membrane</location>
        <topology evidence="1">Single-pass membrane protein</topology>
    </subcellularLocation>
</comment>
<evidence type="ECO:0000256" key="5">
    <source>
        <dbReference type="SAM" id="Coils"/>
    </source>
</evidence>
<reference evidence="7 8" key="1">
    <citation type="journal article" date="2021" name="Syst. Appl. Microbiol.">
        <title>Pseudomonas lalucatii sp. nov. isolated from Vallgornera, a karstic cave in Mallorca, Western Mediterranean.</title>
        <authorList>
            <person name="Busquets A."/>
            <person name="Mulet M."/>
            <person name="Gomila M."/>
            <person name="Garcia-Valdes E."/>
        </authorList>
    </citation>
    <scope>NUCLEOTIDE SEQUENCE [LARGE SCALE GENOMIC DNA]</scope>
    <source>
        <strain evidence="7 8">R1b54</strain>
    </source>
</reference>
<evidence type="ECO:0000256" key="3">
    <source>
        <dbReference type="ARBA" id="ARBA00022989"/>
    </source>
</evidence>
<keyword evidence="5" id="KW-0175">Coiled coil</keyword>
<comment type="caution">
    <text evidence="7">The sequence shown here is derived from an EMBL/GenBank/DDBJ whole genome shotgun (WGS) entry which is preliminary data.</text>
</comment>
<accession>A0ABS5PVS5</accession>
<keyword evidence="2" id="KW-0812">Transmembrane</keyword>
<evidence type="ECO:0000313" key="8">
    <source>
        <dbReference type="Proteomes" id="UP001196601"/>
    </source>
</evidence>
<evidence type="ECO:0000256" key="4">
    <source>
        <dbReference type="ARBA" id="ARBA00023136"/>
    </source>
</evidence>
<dbReference type="RefSeq" id="WP_213637995.1">
    <property type="nucleotide sequence ID" value="NZ_JADPMV010000001.1"/>
</dbReference>
<evidence type="ECO:0000256" key="1">
    <source>
        <dbReference type="ARBA" id="ARBA00004167"/>
    </source>
</evidence>
<organism evidence="7 8">
    <name type="scientific">Pseudomonas lalucatii</name>
    <dbReference type="NCBI Taxonomy" id="1424203"/>
    <lineage>
        <taxon>Bacteria</taxon>
        <taxon>Pseudomonadati</taxon>
        <taxon>Pseudomonadota</taxon>
        <taxon>Gammaproteobacteria</taxon>
        <taxon>Pseudomonadales</taxon>
        <taxon>Pseudomonadaceae</taxon>
        <taxon>Pseudomonas</taxon>
    </lineage>
</organism>
<evidence type="ECO:0000313" key="7">
    <source>
        <dbReference type="EMBL" id="MBS7660626.1"/>
    </source>
</evidence>
<gene>
    <name evidence="7" type="ORF">I0D00_01495</name>
</gene>
<feature type="domain" description="Translocation and assembly module TamB C-terminal" evidence="6">
    <location>
        <begin position="898"/>
        <end position="1222"/>
    </location>
</feature>
<evidence type="ECO:0000259" key="6">
    <source>
        <dbReference type="Pfam" id="PF04357"/>
    </source>
</evidence>
<protein>
    <submittedName>
        <fullName evidence="7">Translocation/assembly module TamB</fullName>
    </submittedName>
</protein>
<keyword evidence="8" id="KW-1185">Reference proteome</keyword>
<dbReference type="Pfam" id="PF04357">
    <property type="entry name" value="TamB"/>
    <property type="match status" value="1"/>
</dbReference>
<name>A0ABS5PVS5_9PSED</name>
<dbReference type="EMBL" id="JADPMV010000001">
    <property type="protein sequence ID" value="MBS7660626.1"/>
    <property type="molecule type" value="Genomic_DNA"/>
</dbReference>
<dbReference type="PANTHER" id="PTHR36985">
    <property type="entry name" value="TRANSLOCATION AND ASSEMBLY MODULE SUBUNIT TAMB"/>
    <property type="match status" value="1"/>
</dbReference>
<keyword evidence="3" id="KW-1133">Transmembrane helix</keyword>
<dbReference type="PANTHER" id="PTHR36985:SF1">
    <property type="entry name" value="TRANSLOCATION AND ASSEMBLY MODULE SUBUNIT TAMB"/>
    <property type="match status" value="1"/>
</dbReference>
<feature type="coiled-coil region" evidence="5">
    <location>
        <begin position="560"/>
        <end position="596"/>
    </location>
</feature>
<dbReference type="Proteomes" id="UP001196601">
    <property type="component" value="Unassembled WGS sequence"/>
</dbReference>
<sequence>MRRGLRHGLLGLLAVIALVVLALWLLLGTNGGSRWALERVPGLRVEGFEGRLGGSWQAQRLRWQQGGDRLVVQAPLLDWSPRCLWRLSLCVERLQAERIELLTAPGSASESQPLALPELQLPLAVELGELRIGSLLINDDEQLQGLQLAAHWQAEGLRIDHLAVRRGGLQLELQGHLLPRGAWPLRASGQLHLPAPQQRDWRLALEVDGDLLGSLRLSADSSGYLQGHLSGEVQPLTENLPASARLVADGFMASAELPATLRLDKLELSAGGDLASGYRVAGRAELPGEGGALTLALQGRVDAQGAEVAELSLAAEPERRLWLSGRLDWQQALSLDSRFDWQDFPWRRLLPEVEEPPVSLQRLGGELAYRDGNYLGHFDAQLQGPAGAFSLQSPFSGDLQQLFLPELLLQAGQGRAAGQLSLGFAESLSWDGRLQLSELDPAYWLAEMPGRLGGPLSSRGELQDGRLSLAADIALDGRLRGQPARLQAAASGAAGRWSLHRIDLRLGDNRVHGSGEWQQRLSGQLQLALPRLGQLWPQLQGQLEGQLQLAGSLQAPQGRLQAQGRRLAFAERRVQRLELDARLDAAQQARIELQADGIALDERELGRLSATGSGDARRQQLQVQLDGPLLRSALAVAGELNGGTWRGRLRSGEVHSGGQDWRLQQPASLLRRADGRLELGAHCWRSGPASLCGEAQRLWPEPQIRYRLADFPLDSLGPWLPKDVAWQGQLDAEIALDLPASGPRGRVSVDAGRGSWRIREQEQWLAFAYDELRLDSQLRAEGIDARLMLRGPKIGELSLQATLDPRPAHKPLTGSFRLSGLDLALARPFVPRVEHLGGRLEGSGSLGGELLAPRVDGHVRLHDGVISGGELPSNFRDLQLQAQIAGERLQLQGGWHSGAQGRGELSGELAWGAGLQGELRVRGSRLPVSVEPYAELEVEPDLRLSLAEERLTLAGRVAIPRGKIHIRELPPSTVQLSDDAVIVGQDSPPDRLPAIAMDIDVEVGQERLSFSGFGLRADLAGRVHVGDDLDTRGELNLNNGRFRAYGQRLTIRRARLLFAGPIDQPFLDIEAIRRVDQVIAGLRLSGRADQPRSEVFSEPAMSQEQALSYLVLGRPQGQGSGDSNLLAQAALAMGLASSASLTGGLAQRLGIEDFQLDSEGSGVTTSVVASGNLSERLSLRYGVGVFEPANTLALRYQLSKRLYLEAASGLASSLDLFYRRDF</sequence>
<proteinExistence type="predicted"/>
<evidence type="ECO:0000256" key="2">
    <source>
        <dbReference type="ARBA" id="ARBA00022692"/>
    </source>
</evidence>
<dbReference type="InterPro" id="IPR007452">
    <property type="entry name" value="TamB_C"/>
</dbReference>